<dbReference type="GO" id="GO:0006543">
    <property type="term" value="P:L-glutamine catabolic process"/>
    <property type="evidence" value="ECO:0007669"/>
    <property type="project" value="UniProtKB-UniRule"/>
</dbReference>
<dbReference type="GO" id="GO:0004359">
    <property type="term" value="F:glutaminase activity"/>
    <property type="evidence" value="ECO:0007669"/>
    <property type="project" value="UniProtKB-UniRule"/>
</dbReference>
<evidence type="ECO:0000256" key="7">
    <source>
        <dbReference type="HAMAP-Rule" id="MF_01615"/>
    </source>
</evidence>
<evidence type="ECO:0000313" key="10">
    <source>
        <dbReference type="EMBL" id="TQS82081.1"/>
    </source>
</evidence>
<gene>
    <name evidence="7" type="primary">pdxT</name>
    <name evidence="10" type="ORF">A3207_08200</name>
</gene>
<dbReference type="Proteomes" id="UP000752814">
    <property type="component" value="Unassembled WGS sequence"/>
</dbReference>
<dbReference type="EC" id="4.3.3.6" evidence="7"/>
<evidence type="ECO:0000256" key="3">
    <source>
        <dbReference type="ARBA" id="ARBA00022898"/>
    </source>
</evidence>
<dbReference type="PROSITE" id="PS51130">
    <property type="entry name" value="PDXT_SNO_2"/>
    <property type="match status" value="1"/>
</dbReference>
<sequence length="196" mass="21566">MKIGIISLQGAVPEHISMTSQALNSLGLKGEVVAVRHPKELTESSALILPGGESTTISKLLKRFELHDPLIKAADEGIPIMGTCAGCILMAKEGDDEVAKTKTELLKIMDMKVNRNAFGRQRESFEAELDIQGFNSSFPGIFIRGPLIEEVYGKCKALSYYDDKIVMAKQDNLLGLSFHPELSGDSRIHEMFLKMI</sequence>
<comment type="similarity">
    <text evidence="1 7">Belongs to the glutaminase PdxT/SNO family.</text>
</comment>
<comment type="pathway">
    <text evidence="7">Cofactor biosynthesis; pyridoxal 5'-phosphate biosynthesis.</text>
</comment>
<dbReference type="FunFam" id="3.40.50.880:FF:000041">
    <property type="entry name" value="Glutamine amidotransferase subunit pdxT, putative"/>
    <property type="match status" value="1"/>
</dbReference>
<comment type="subunit">
    <text evidence="7">In the presence of PdxS, forms a dodecamer of heterodimers. Only shows activity in the heterodimer.</text>
</comment>
<dbReference type="UniPathway" id="UPA00245"/>
<dbReference type="PROSITE" id="PS51273">
    <property type="entry name" value="GATASE_TYPE_1"/>
    <property type="match status" value="1"/>
</dbReference>
<dbReference type="EC" id="3.5.1.2" evidence="7"/>
<comment type="function">
    <text evidence="7">Catalyzes the hydrolysis of glutamine to glutamate and ammonia as part of the biosynthesis of pyridoxal 5'-phosphate. The resulting ammonia molecule is channeled to the active site of PdxS.</text>
</comment>
<evidence type="ECO:0000256" key="1">
    <source>
        <dbReference type="ARBA" id="ARBA00008345"/>
    </source>
</evidence>
<organism evidence="10 11">
    <name type="scientific">Candidatus Methanomassiliicoccus intestinalis</name>
    <dbReference type="NCBI Taxonomy" id="1406512"/>
    <lineage>
        <taxon>Archaea</taxon>
        <taxon>Methanobacteriati</taxon>
        <taxon>Thermoplasmatota</taxon>
        <taxon>Thermoplasmata</taxon>
        <taxon>Methanomassiliicoccales</taxon>
        <taxon>Methanomassiliicoccaceae</taxon>
        <taxon>Methanomassiliicoccus</taxon>
    </lineage>
</organism>
<evidence type="ECO:0000256" key="8">
    <source>
        <dbReference type="PIRSR" id="PIRSR005639-1"/>
    </source>
</evidence>
<dbReference type="AlphaFoldDB" id="A0A8J8TDG2"/>
<dbReference type="InterPro" id="IPR002161">
    <property type="entry name" value="PdxT/SNO"/>
</dbReference>
<dbReference type="Pfam" id="PF01174">
    <property type="entry name" value="SNO"/>
    <property type="match status" value="1"/>
</dbReference>
<protein>
    <recommendedName>
        <fullName evidence="7">Pyridoxal 5'-phosphate synthase subunit PdxT</fullName>
        <ecNumber evidence="7">4.3.3.6</ecNumber>
    </recommendedName>
    <alternativeName>
        <fullName evidence="7">Pdx2</fullName>
    </alternativeName>
    <alternativeName>
        <fullName evidence="7">Pyridoxal 5'-phosphate synthase glutaminase subunit</fullName>
        <ecNumber evidence="7">3.5.1.2</ecNumber>
    </alternativeName>
</protein>
<keyword evidence="2 7" id="KW-0378">Hydrolase</keyword>
<evidence type="ECO:0000256" key="9">
    <source>
        <dbReference type="PIRSR" id="PIRSR005639-2"/>
    </source>
</evidence>
<dbReference type="GO" id="GO:0036381">
    <property type="term" value="F:pyridoxal 5'-phosphate synthase (glutamine hydrolysing) activity"/>
    <property type="evidence" value="ECO:0007669"/>
    <property type="project" value="UniProtKB-UniRule"/>
</dbReference>
<proteinExistence type="inferred from homology"/>
<dbReference type="PANTHER" id="PTHR31559:SF0">
    <property type="entry name" value="PYRIDOXAL 5'-PHOSPHATE SYNTHASE SUBUNIT SNO1-RELATED"/>
    <property type="match status" value="1"/>
</dbReference>
<feature type="active site" description="Nucleophile" evidence="7 8">
    <location>
        <position position="84"/>
    </location>
</feature>
<dbReference type="Gene3D" id="3.40.50.880">
    <property type="match status" value="1"/>
</dbReference>
<evidence type="ECO:0000256" key="2">
    <source>
        <dbReference type="ARBA" id="ARBA00022801"/>
    </source>
</evidence>
<dbReference type="InterPro" id="IPR021196">
    <property type="entry name" value="PdxT/SNO_CS"/>
</dbReference>
<dbReference type="RefSeq" id="WP_400195539.1">
    <property type="nucleotide sequence ID" value="NZ_CAYAYE010000033.1"/>
</dbReference>
<dbReference type="PROSITE" id="PS01236">
    <property type="entry name" value="PDXT_SNO_1"/>
    <property type="match status" value="1"/>
</dbReference>
<accession>A0A8J8TDG2</accession>
<comment type="caution">
    <text evidence="10">The sequence shown here is derived from an EMBL/GenBank/DDBJ whole genome shotgun (WGS) entry which is preliminary data.</text>
</comment>
<dbReference type="PANTHER" id="PTHR31559">
    <property type="entry name" value="PYRIDOXAL 5'-PHOSPHATE SYNTHASE SUBUNIT SNO"/>
    <property type="match status" value="1"/>
</dbReference>
<dbReference type="NCBIfam" id="TIGR03800">
    <property type="entry name" value="PLP_synth_Pdx2"/>
    <property type="match status" value="1"/>
</dbReference>
<keyword evidence="5 7" id="KW-0456">Lyase</keyword>
<feature type="binding site" evidence="7 9">
    <location>
        <position position="115"/>
    </location>
    <ligand>
        <name>L-glutamine</name>
        <dbReference type="ChEBI" id="CHEBI:58359"/>
    </ligand>
</feature>
<dbReference type="GO" id="GO:1903600">
    <property type="term" value="C:glutaminase complex"/>
    <property type="evidence" value="ECO:0007669"/>
    <property type="project" value="TreeGrafter"/>
</dbReference>
<dbReference type="GO" id="GO:0005829">
    <property type="term" value="C:cytosol"/>
    <property type="evidence" value="ECO:0007669"/>
    <property type="project" value="TreeGrafter"/>
</dbReference>
<evidence type="ECO:0000256" key="5">
    <source>
        <dbReference type="ARBA" id="ARBA00023239"/>
    </source>
</evidence>
<dbReference type="CDD" id="cd01749">
    <property type="entry name" value="GATase1_PB"/>
    <property type="match status" value="1"/>
</dbReference>
<name>A0A8J8TDG2_9ARCH</name>
<keyword evidence="3 7" id="KW-0663">Pyridoxal phosphate</keyword>
<dbReference type="PIRSF" id="PIRSF005639">
    <property type="entry name" value="Glut_amidoT_SNO"/>
    <property type="match status" value="1"/>
</dbReference>
<dbReference type="EMBL" id="LVVT01000018">
    <property type="protein sequence ID" value="TQS82081.1"/>
    <property type="molecule type" value="Genomic_DNA"/>
</dbReference>
<evidence type="ECO:0000313" key="11">
    <source>
        <dbReference type="Proteomes" id="UP000752814"/>
    </source>
</evidence>
<dbReference type="InterPro" id="IPR029062">
    <property type="entry name" value="Class_I_gatase-like"/>
</dbReference>
<dbReference type="HAMAP" id="MF_01615">
    <property type="entry name" value="PdxT"/>
    <property type="match status" value="1"/>
</dbReference>
<feature type="binding site" evidence="7 9">
    <location>
        <begin position="143"/>
        <end position="144"/>
    </location>
    <ligand>
        <name>L-glutamine</name>
        <dbReference type="ChEBI" id="CHEBI:58359"/>
    </ligand>
</feature>
<feature type="active site" description="Charge relay system" evidence="7 8">
    <location>
        <position position="179"/>
    </location>
</feature>
<dbReference type="SUPFAM" id="SSF52317">
    <property type="entry name" value="Class I glutamine amidotransferase-like"/>
    <property type="match status" value="1"/>
</dbReference>
<comment type="catalytic activity">
    <reaction evidence="7">
        <text>aldehydo-D-ribose 5-phosphate + D-glyceraldehyde 3-phosphate + L-glutamine = pyridoxal 5'-phosphate + L-glutamate + phosphate + 3 H2O + H(+)</text>
        <dbReference type="Rhea" id="RHEA:31507"/>
        <dbReference type="ChEBI" id="CHEBI:15377"/>
        <dbReference type="ChEBI" id="CHEBI:15378"/>
        <dbReference type="ChEBI" id="CHEBI:29985"/>
        <dbReference type="ChEBI" id="CHEBI:43474"/>
        <dbReference type="ChEBI" id="CHEBI:58273"/>
        <dbReference type="ChEBI" id="CHEBI:58359"/>
        <dbReference type="ChEBI" id="CHEBI:59776"/>
        <dbReference type="ChEBI" id="CHEBI:597326"/>
        <dbReference type="EC" id="4.3.3.6"/>
    </reaction>
</comment>
<keyword evidence="4 7" id="KW-0315">Glutamine amidotransferase</keyword>
<dbReference type="GO" id="GO:0042823">
    <property type="term" value="P:pyridoxal phosphate biosynthetic process"/>
    <property type="evidence" value="ECO:0007669"/>
    <property type="project" value="UniProtKB-UniRule"/>
</dbReference>
<evidence type="ECO:0000256" key="4">
    <source>
        <dbReference type="ARBA" id="ARBA00022962"/>
    </source>
</evidence>
<feature type="binding site" evidence="7 9">
    <location>
        <begin position="52"/>
        <end position="54"/>
    </location>
    <ligand>
        <name>L-glutamine</name>
        <dbReference type="ChEBI" id="CHEBI:58359"/>
    </ligand>
</feature>
<dbReference type="GO" id="GO:0008614">
    <property type="term" value="P:pyridoxine metabolic process"/>
    <property type="evidence" value="ECO:0007669"/>
    <property type="project" value="TreeGrafter"/>
</dbReference>
<feature type="active site" description="Charge relay system" evidence="7 8">
    <location>
        <position position="181"/>
    </location>
</feature>
<comment type="catalytic activity">
    <reaction evidence="6 7">
        <text>L-glutamine + H2O = L-glutamate + NH4(+)</text>
        <dbReference type="Rhea" id="RHEA:15889"/>
        <dbReference type="ChEBI" id="CHEBI:15377"/>
        <dbReference type="ChEBI" id="CHEBI:28938"/>
        <dbReference type="ChEBI" id="CHEBI:29985"/>
        <dbReference type="ChEBI" id="CHEBI:58359"/>
        <dbReference type="EC" id="3.5.1.2"/>
    </reaction>
</comment>
<evidence type="ECO:0000256" key="6">
    <source>
        <dbReference type="ARBA" id="ARBA00049534"/>
    </source>
</evidence>
<reference evidence="10" key="1">
    <citation type="submission" date="2016-03" db="EMBL/GenBank/DDBJ databases">
        <authorList>
            <person name="Borrel G."/>
            <person name="Mccann A."/>
            <person name="O'Toole P.W."/>
        </authorList>
    </citation>
    <scope>NUCLEOTIDE SEQUENCE</scope>
    <source>
        <strain evidence="10">183</strain>
    </source>
</reference>